<dbReference type="PANTHER" id="PTHR33694:SF1">
    <property type="entry name" value="UDP-3-O-ACYL-N-ACETYLGLUCOSAMINE DEACETYLASE 1, MITOCHONDRIAL-RELATED"/>
    <property type="match status" value="1"/>
</dbReference>
<dbReference type="Pfam" id="PF03331">
    <property type="entry name" value="LpxC"/>
    <property type="match status" value="1"/>
</dbReference>
<dbReference type="Proteomes" id="UP000601768">
    <property type="component" value="Unassembled WGS sequence"/>
</dbReference>
<comment type="similarity">
    <text evidence="12">Belongs to the LpxC family.</text>
</comment>
<dbReference type="EC" id="3.5.1.108" evidence="4 12"/>
<dbReference type="PANTHER" id="PTHR33694">
    <property type="entry name" value="UDP-3-O-ACYL-N-ACETYLGLUCOSAMINE DEACETYLASE 1, MITOCHONDRIAL-RELATED"/>
    <property type="match status" value="1"/>
</dbReference>
<feature type="binding site" evidence="12">
    <location>
        <position position="242"/>
    </location>
    <ligand>
        <name>Zn(2+)</name>
        <dbReference type="ChEBI" id="CHEBI:29105"/>
    </ligand>
</feature>
<dbReference type="GO" id="GO:0103117">
    <property type="term" value="F:UDP-3-O-acyl-N-acetylglucosamine deacetylase activity"/>
    <property type="evidence" value="ECO:0007669"/>
    <property type="project" value="UniProtKB-UniRule"/>
</dbReference>
<dbReference type="InterPro" id="IPR015870">
    <property type="entry name" value="UDP-acyl_N-AcGlcN_deAcase_N"/>
</dbReference>
<feature type="binding site" evidence="12">
    <location>
        <position position="238"/>
    </location>
    <ligand>
        <name>Zn(2+)</name>
        <dbReference type="ChEBI" id="CHEBI:29105"/>
    </ligand>
</feature>
<protein>
    <recommendedName>
        <fullName evidence="4 12">UDP-3-O-acyl-N-acetylglucosamine deacetylase</fullName>
        <shortName evidence="12">UDP-3-O-acyl-GlcNAc deacetylase</shortName>
        <ecNumber evidence="4 12">3.5.1.108</ecNumber>
    </recommendedName>
    <alternativeName>
        <fullName evidence="12">UDP-3-O-[R-3-hydroxymyristoyl]-N-acetylglucosamine deacetylase</fullName>
    </alternativeName>
</protein>
<dbReference type="GO" id="GO:0009245">
    <property type="term" value="P:lipid A biosynthetic process"/>
    <property type="evidence" value="ECO:0007669"/>
    <property type="project" value="UniProtKB-UniRule"/>
</dbReference>
<evidence type="ECO:0000313" key="14">
    <source>
        <dbReference type="Proteomes" id="UP000601768"/>
    </source>
</evidence>
<dbReference type="InterPro" id="IPR004463">
    <property type="entry name" value="UDP-acyl_GlcNac_deAcase"/>
</dbReference>
<dbReference type="SUPFAM" id="SSF54211">
    <property type="entry name" value="Ribosomal protein S5 domain 2-like"/>
    <property type="match status" value="2"/>
</dbReference>
<keyword evidence="10 12" id="KW-0443">Lipid metabolism</keyword>
<dbReference type="AlphaFoldDB" id="A0A8J6IRZ1"/>
<comment type="caution">
    <text evidence="13">The sequence shown here is derived from an EMBL/GenBank/DDBJ whole genome shotgun (WGS) entry which is preliminary data.</text>
</comment>
<comment type="function">
    <text evidence="2 12">Catalyzes the hydrolysis of UDP-3-O-myristoyl-N-acetylglucosamine to form UDP-3-O-myristoylglucosamine and acetate, the committed step in lipid A biosynthesis.</text>
</comment>
<evidence type="ECO:0000256" key="2">
    <source>
        <dbReference type="ARBA" id="ARBA00002923"/>
    </source>
</evidence>
<keyword evidence="6 12" id="KW-0441">Lipid A biosynthesis</keyword>
<keyword evidence="8 12" id="KW-0378">Hydrolase</keyword>
<dbReference type="UniPathway" id="UPA00359">
    <property type="reaction ID" value="UER00478"/>
</dbReference>
<dbReference type="InterPro" id="IPR011334">
    <property type="entry name" value="UDP-acyl_GlcNac_deAcase_C"/>
</dbReference>
<comment type="pathway">
    <text evidence="3 12">Glycolipid biosynthesis; lipid IV(A) biosynthesis; lipid IV(A) from (3R)-3-hydroxytetradecanoyl-[acyl-carrier-protein] and UDP-N-acetyl-alpha-D-glucosamine: step 2/6.</text>
</comment>
<keyword evidence="14" id="KW-1185">Reference proteome</keyword>
<evidence type="ECO:0000256" key="4">
    <source>
        <dbReference type="ARBA" id="ARBA00012745"/>
    </source>
</evidence>
<reference evidence="13" key="2">
    <citation type="submission" date="2020-08" db="EMBL/GenBank/DDBJ databases">
        <authorList>
            <person name="Lai Q."/>
        </authorList>
    </citation>
    <scope>NUCLEOTIDE SEQUENCE</scope>
    <source>
        <strain evidence="13">S27-2</strain>
    </source>
</reference>
<evidence type="ECO:0000256" key="12">
    <source>
        <dbReference type="HAMAP-Rule" id="MF_00388"/>
    </source>
</evidence>
<evidence type="ECO:0000313" key="13">
    <source>
        <dbReference type="EMBL" id="MBC3765304.1"/>
    </source>
</evidence>
<feature type="binding site" evidence="12">
    <location>
        <position position="79"/>
    </location>
    <ligand>
        <name>Zn(2+)</name>
        <dbReference type="ChEBI" id="CHEBI:29105"/>
    </ligand>
</feature>
<keyword evidence="5 12" id="KW-0444">Lipid biosynthesis</keyword>
<dbReference type="RefSeq" id="WP_186505778.1">
    <property type="nucleotide sequence ID" value="NZ_JACNEP010000003.1"/>
</dbReference>
<comment type="catalytic activity">
    <reaction evidence="11 12">
        <text>a UDP-3-O-[(3R)-3-hydroxyacyl]-N-acetyl-alpha-D-glucosamine + H2O = a UDP-3-O-[(3R)-3-hydroxyacyl]-alpha-D-glucosamine + acetate</text>
        <dbReference type="Rhea" id="RHEA:67816"/>
        <dbReference type="ChEBI" id="CHEBI:15377"/>
        <dbReference type="ChEBI" id="CHEBI:30089"/>
        <dbReference type="ChEBI" id="CHEBI:137740"/>
        <dbReference type="ChEBI" id="CHEBI:173225"/>
        <dbReference type="EC" id="3.5.1.108"/>
    </reaction>
</comment>
<keyword evidence="9 12" id="KW-0862">Zinc</keyword>
<keyword evidence="7 12" id="KW-0479">Metal-binding</keyword>
<dbReference type="EMBL" id="JACNEP010000003">
    <property type="protein sequence ID" value="MBC3765304.1"/>
    <property type="molecule type" value="Genomic_DNA"/>
</dbReference>
<evidence type="ECO:0000256" key="7">
    <source>
        <dbReference type="ARBA" id="ARBA00022723"/>
    </source>
</evidence>
<evidence type="ECO:0000256" key="9">
    <source>
        <dbReference type="ARBA" id="ARBA00022833"/>
    </source>
</evidence>
<comment type="cofactor">
    <cofactor evidence="1 12">
        <name>Zn(2+)</name>
        <dbReference type="ChEBI" id="CHEBI:29105"/>
    </cofactor>
</comment>
<dbReference type="Gene3D" id="3.30.230.20">
    <property type="entry name" value="lpxc deacetylase, domain 1"/>
    <property type="match status" value="1"/>
</dbReference>
<reference evidence="13" key="1">
    <citation type="journal article" date="2018" name="Int. J. Syst. Evol. Microbiol.">
        <title>Neptunicella marina gen. nov., sp. nov., isolated from surface seawater.</title>
        <authorList>
            <person name="Liu X."/>
            <person name="Lai Q."/>
            <person name="Du Y."/>
            <person name="Zhang X."/>
            <person name="Liu Z."/>
            <person name="Sun F."/>
            <person name="Shao Z."/>
        </authorList>
    </citation>
    <scope>NUCLEOTIDE SEQUENCE</scope>
    <source>
        <strain evidence="13">S27-2</strain>
    </source>
</reference>
<dbReference type="Gene3D" id="3.30.1700.10">
    <property type="entry name" value="lpxc deacetylase, domain 2"/>
    <property type="match status" value="1"/>
</dbReference>
<evidence type="ECO:0000256" key="10">
    <source>
        <dbReference type="ARBA" id="ARBA00023098"/>
    </source>
</evidence>
<evidence type="ECO:0000256" key="11">
    <source>
        <dbReference type="ARBA" id="ARBA00024535"/>
    </source>
</evidence>
<dbReference type="HAMAP" id="MF_00388">
    <property type="entry name" value="LpxC"/>
    <property type="match status" value="1"/>
</dbReference>
<feature type="active site" description="Proton donor" evidence="12">
    <location>
        <position position="265"/>
    </location>
</feature>
<dbReference type="GO" id="GO:0046872">
    <property type="term" value="F:metal ion binding"/>
    <property type="evidence" value="ECO:0007669"/>
    <property type="project" value="UniProtKB-KW"/>
</dbReference>
<name>A0A8J6IRZ1_9ALTE</name>
<evidence type="ECO:0000256" key="1">
    <source>
        <dbReference type="ARBA" id="ARBA00001947"/>
    </source>
</evidence>
<dbReference type="InterPro" id="IPR020568">
    <property type="entry name" value="Ribosomal_Su5_D2-typ_SF"/>
</dbReference>
<gene>
    <name evidence="12 13" type="primary">lpxC</name>
    <name evidence="13" type="ORF">H8B19_05415</name>
</gene>
<organism evidence="13 14">
    <name type="scientific">Neptunicella marina</name>
    <dbReference type="NCBI Taxonomy" id="2125989"/>
    <lineage>
        <taxon>Bacteria</taxon>
        <taxon>Pseudomonadati</taxon>
        <taxon>Pseudomonadota</taxon>
        <taxon>Gammaproteobacteria</taxon>
        <taxon>Alteromonadales</taxon>
        <taxon>Alteromonadaceae</taxon>
        <taxon>Neptunicella</taxon>
    </lineage>
</organism>
<evidence type="ECO:0000256" key="8">
    <source>
        <dbReference type="ARBA" id="ARBA00022801"/>
    </source>
</evidence>
<proteinExistence type="inferred from homology"/>
<dbReference type="GO" id="GO:0016020">
    <property type="term" value="C:membrane"/>
    <property type="evidence" value="ECO:0007669"/>
    <property type="project" value="GOC"/>
</dbReference>
<sequence length="304" mass="33967">MIKQRTIKQSVQATGIGLHKGDKVTMTLRPAPANTGIVFRRTDLEPYADISANAELVGDTMLCTCLTNAEGVSISTVEHLSSALAGLGIDNIIVEVNANELPIMDGSASPFIFLLQSAGIEEQAVAKKFIRVTKSIRVEDGDKWAEFVPYDGFKVDFRIDFEHPVISQTRQHMVMDFDTESYVDQVSRARTFGFMRDLEYMHAHNLALGGSMENAVALDEYRVLNQEGLRYDDEFLKHKILDAVGDLYLCGHSIIGEFRAYKSGHGLNNKLLRAMLAQESCWEFVSYEHEKPPINFAVPIMASR</sequence>
<dbReference type="NCBIfam" id="TIGR00325">
    <property type="entry name" value="lpxC"/>
    <property type="match status" value="1"/>
</dbReference>
<evidence type="ECO:0000256" key="5">
    <source>
        <dbReference type="ARBA" id="ARBA00022516"/>
    </source>
</evidence>
<accession>A0A8J6IRZ1</accession>
<evidence type="ECO:0000256" key="6">
    <source>
        <dbReference type="ARBA" id="ARBA00022556"/>
    </source>
</evidence>
<evidence type="ECO:0000256" key="3">
    <source>
        <dbReference type="ARBA" id="ARBA00005002"/>
    </source>
</evidence>